<dbReference type="Pfam" id="PF01850">
    <property type="entry name" value="PIN"/>
    <property type="match status" value="1"/>
</dbReference>
<accession>T0ZI78</accession>
<dbReference type="AlphaFoldDB" id="T0ZI78"/>
<gene>
    <name evidence="2" type="ORF">B1B_13538</name>
</gene>
<dbReference type="SUPFAM" id="SSF88723">
    <property type="entry name" value="PIN domain-like"/>
    <property type="match status" value="1"/>
</dbReference>
<dbReference type="EMBL" id="AUZY01008913">
    <property type="protein sequence ID" value="EQD44398.1"/>
    <property type="molecule type" value="Genomic_DNA"/>
</dbReference>
<dbReference type="InterPro" id="IPR002716">
    <property type="entry name" value="PIN_dom"/>
</dbReference>
<sequence length="133" mass="14810">MTGSEMEDTPRICVDSYGWIERFMAGPKSAAYDRVIDGAGKREIITPVVVLYEVYKRVKTELGEEVALRDIAALDRTRVVPVDREIALEAADFSLAHRLHFSDALIYATARRFDAHLFTSDPALKGLPGVTLL</sequence>
<evidence type="ECO:0000259" key="1">
    <source>
        <dbReference type="Pfam" id="PF01850"/>
    </source>
</evidence>
<dbReference type="Gene3D" id="3.40.50.1010">
    <property type="entry name" value="5'-nuclease"/>
    <property type="match status" value="1"/>
</dbReference>
<proteinExistence type="predicted"/>
<evidence type="ECO:0000313" key="2">
    <source>
        <dbReference type="EMBL" id="EQD44398.1"/>
    </source>
</evidence>
<dbReference type="CDD" id="cd18686">
    <property type="entry name" value="PIN_VapC-like"/>
    <property type="match status" value="1"/>
</dbReference>
<reference evidence="2" key="2">
    <citation type="journal article" date="2014" name="ISME J.">
        <title>Microbial stratification in low pH oxic and suboxic macroscopic growths along an acid mine drainage.</title>
        <authorList>
            <person name="Mendez-Garcia C."/>
            <person name="Mesa V."/>
            <person name="Sprenger R.R."/>
            <person name="Richter M."/>
            <person name="Diez M.S."/>
            <person name="Solano J."/>
            <person name="Bargiela R."/>
            <person name="Golyshina O.V."/>
            <person name="Manteca A."/>
            <person name="Ramos J.L."/>
            <person name="Gallego J.R."/>
            <person name="Llorente I."/>
            <person name="Martins Dos Santos V.A."/>
            <person name="Jensen O.N."/>
            <person name="Pelaez A.I."/>
            <person name="Sanchez J."/>
            <person name="Ferrer M."/>
        </authorList>
    </citation>
    <scope>NUCLEOTIDE SEQUENCE</scope>
</reference>
<feature type="domain" description="PIN" evidence="1">
    <location>
        <begin position="12"/>
        <end position="125"/>
    </location>
</feature>
<reference evidence="2" key="1">
    <citation type="submission" date="2013-08" db="EMBL/GenBank/DDBJ databases">
        <authorList>
            <person name="Mendez C."/>
            <person name="Richter M."/>
            <person name="Ferrer M."/>
            <person name="Sanchez J."/>
        </authorList>
    </citation>
    <scope>NUCLEOTIDE SEQUENCE</scope>
</reference>
<organism evidence="2">
    <name type="scientific">mine drainage metagenome</name>
    <dbReference type="NCBI Taxonomy" id="410659"/>
    <lineage>
        <taxon>unclassified sequences</taxon>
        <taxon>metagenomes</taxon>
        <taxon>ecological metagenomes</taxon>
    </lineage>
</organism>
<name>T0ZI78_9ZZZZ</name>
<comment type="caution">
    <text evidence="2">The sequence shown here is derived from an EMBL/GenBank/DDBJ whole genome shotgun (WGS) entry which is preliminary data.</text>
</comment>
<dbReference type="InterPro" id="IPR029060">
    <property type="entry name" value="PIN-like_dom_sf"/>
</dbReference>
<protein>
    <submittedName>
        <fullName evidence="2">PilT domain-containing protein</fullName>
    </submittedName>
</protein>